<name>A0A396IMM4_MEDTR</name>
<evidence type="ECO:0000313" key="3">
    <source>
        <dbReference type="EMBL" id="RHN66956.1"/>
    </source>
</evidence>
<protein>
    <recommendedName>
        <fullName evidence="2">Retrovirus-related Pol polyprotein from transposon TNT 1-94-like beta-barrel domain-containing protein</fullName>
    </recommendedName>
</protein>
<dbReference type="InterPro" id="IPR054722">
    <property type="entry name" value="PolX-like_BBD"/>
</dbReference>
<evidence type="ECO:0000256" key="1">
    <source>
        <dbReference type="SAM" id="MobiDB-lite"/>
    </source>
</evidence>
<accession>A0A396IMM4</accession>
<evidence type="ECO:0000259" key="2">
    <source>
        <dbReference type="Pfam" id="PF22936"/>
    </source>
</evidence>
<comment type="caution">
    <text evidence="3">The sequence shown here is derived from an EMBL/GenBank/DDBJ whole genome shotgun (WGS) entry which is preliminary data.</text>
</comment>
<dbReference type="Pfam" id="PF22936">
    <property type="entry name" value="Pol_BBD"/>
    <property type="match status" value="1"/>
</dbReference>
<dbReference type="EMBL" id="PSQE01000003">
    <property type="protein sequence ID" value="RHN66956.1"/>
    <property type="molecule type" value="Genomic_DNA"/>
</dbReference>
<dbReference type="Gramene" id="rna15081">
    <property type="protein sequence ID" value="RHN66956.1"/>
    <property type="gene ID" value="gene15081"/>
</dbReference>
<reference evidence="4" key="1">
    <citation type="journal article" date="2018" name="Nat. Plants">
        <title>Whole-genome landscape of Medicago truncatula symbiotic genes.</title>
        <authorList>
            <person name="Pecrix Y."/>
            <person name="Staton S.E."/>
            <person name="Sallet E."/>
            <person name="Lelandais-Briere C."/>
            <person name="Moreau S."/>
            <person name="Carrere S."/>
            <person name="Blein T."/>
            <person name="Jardinaud M.F."/>
            <person name="Latrasse D."/>
            <person name="Zouine M."/>
            <person name="Zahm M."/>
            <person name="Kreplak J."/>
            <person name="Mayjonade B."/>
            <person name="Satge C."/>
            <person name="Perez M."/>
            <person name="Cauet S."/>
            <person name="Marande W."/>
            <person name="Chantry-Darmon C."/>
            <person name="Lopez-Roques C."/>
            <person name="Bouchez O."/>
            <person name="Berard A."/>
            <person name="Debelle F."/>
            <person name="Munos S."/>
            <person name="Bendahmane A."/>
            <person name="Berges H."/>
            <person name="Niebel A."/>
            <person name="Buitink J."/>
            <person name="Frugier F."/>
            <person name="Benhamed M."/>
            <person name="Crespi M."/>
            <person name="Gouzy J."/>
            <person name="Gamas P."/>
        </authorList>
    </citation>
    <scope>NUCLEOTIDE SEQUENCE [LARGE SCALE GENOMIC DNA]</scope>
    <source>
        <strain evidence="4">cv. Jemalong A17</strain>
    </source>
</reference>
<dbReference type="Proteomes" id="UP000265566">
    <property type="component" value="Chromosome 3"/>
</dbReference>
<organism evidence="3 4">
    <name type="scientific">Medicago truncatula</name>
    <name type="common">Barrel medic</name>
    <name type="synonym">Medicago tribuloides</name>
    <dbReference type="NCBI Taxonomy" id="3880"/>
    <lineage>
        <taxon>Eukaryota</taxon>
        <taxon>Viridiplantae</taxon>
        <taxon>Streptophyta</taxon>
        <taxon>Embryophyta</taxon>
        <taxon>Tracheophyta</taxon>
        <taxon>Spermatophyta</taxon>
        <taxon>Magnoliopsida</taxon>
        <taxon>eudicotyledons</taxon>
        <taxon>Gunneridae</taxon>
        <taxon>Pentapetalae</taxon>
        <taxon>rosids</taxon>
        <taxon>fabids</taxon>
        <taxon>Fabales</taxon>
        <taxon>Fabaceae</taxon>
        <taxon>Papilionoideae</taxon>
        <taxon>50 kb inversion clade</taxon>
        <taxon>NPAAA clade</taxon>
        <taxon>Hologalegina</taxon>
        <taxon>IRL clade</taxon>
        <taxon>Trifolieae</taxon>
        <taxon>Medicago</taxon>
    </lineage>
</organism>
<proteinExistence type="predicted"/>
<feature type="region of interest" description="Disordered" evidence="1">
    <location>
        <begin position="62"/>
        <end position="92"/>
    </location>
</feature>
<sequence>MIEESSTIASMENQSALAVQGVHHHSNENRLKKKKPWCDHCQRTGHTNETCWKIHGKPAHWKPSKPMWDKGSRGNHVSTEEGNETTAPKSTPFNQEQIEALQKMFSQMSSQHGTKVASLAHKGNLLTAFIAKIGSQKHWIVDSGASDHMMEDRSLFHHYSPCYDGLFVKILDGSLSKVAGTSLVTLSNDIELKSVLHVPNLDCYLIFVSKLSHDLNCVAKLVSSMCEFRPWVRGRILAVLRFA</sequence>
<gene>
    <name evidence="3" type="ORF">MtrunA17_Chr3g0097451</name>
</gene>
<feature type="domain" description="Retrovirus-related Pol polyprotein from transposon TNT 1-94-like beta-barrel" evidence="2">
    <location>
        <begin position="139"/>
        <end position="212"/>
    </location>
</feature>
<dbReference type="PANTHER" id="PTHR34222">
    <property type="entry name" value="GAG_PRE-INTEGRS DOMAIN-CONTAINING PROTEIN"/>
    <property type="match status" value="1"/>
</dbReference>
<dbReference type="PANTHER" id="PTHR34222:SF91">
    <property type="match status" value="1"/>
</dbReference>
<evidence type="ECO:0000313" key="4">
    <source>
        <dbReference type="Proteomes" id="UP000265566"/>
    </source>
</evidence>
<dbReference type="AlphaFoldDB" id="A0A396IMM4"/>